<dbReference type="EMBL" id="JAOQJZ010000021">
    <property type="protein sequence ID" value="MCU6706983.1"/>
    <property type="molecule type" value="Genomic_DNA"/>
</dbReference>
<evidence type="ECO:0000313" key="1">
    <source>
        <dbReference type="EMBL" id="MCU6706983.1"/>
    </source>
</evidence>
<protein>
    <submittedName>
        <fullName evidence="1">Uncharacterized protein</fullName>
    </submittedName>
</protein>
<dbReference type="AlphaFoldDB" id="A0AAE3IN67"/>
<sequence>MRYTANDCVGCPDGCRCCGRDRNYTVVECDKCRDELDLANENVFCYEGKDYCKDCFREILIEEINQNDDISIYDLAELAGVEYKEEDYDK</sequence>
<evidence type="ECO:0000313" key="2">
    <source>
        <dbReference type="Proteomes" id="UP001208131"/>
    </source>
</evidence>
<keyword evidence="2" id="KW-1185">Reference proteome</keyword>
<gene>
    <name evidence="1" type="ORF">OCV57_13790</name>
</gene>
<reference evidence="1 2" key="1">
    <citation type="journal article" date="2021" name="ISME Commun">
        <title>Automated analysis of genomic sequences facilitates high-throughput and comprehensive description of bacteria.</title>
        <authorList>
            <person name="Hitch T.C.A."/>
        </authorList>
    </citation>
    <scope>NUCLEOTIDE SEQUENCE [LARGE SCALE GENOMIC DNA]</scope>
    <source>
        <strain evidence="1 2">Sanger_31</strain>
    </source>
</reference>
<dbReference type="Proteomes" id="UP001208131">
    <property type="component" value="Unassembled WGS sequence"/>
</dbReference>
<name>A0AAE3IN67_9FIRM</name>
<proteinExistence type="predicted"/>
<dbReference type="RefSeq" id="WP_267302015.1">
    <property type="nucleotide sequence ID" value="NZ_JAOQJZ010000021.1"/>
</dbReference>
<accession>A0AAE3IN67</accession>
<comment type="caution">
    <text evidence="1">The sequence shown here is derived from an EMBL/GenBank/DDBJ whole genome shotgun (WGS) entry which is preliminary data.</text>
</comment>
<organism evidence="1 2">
    <name type="scientific">Hominimerdicola aceti</name>
    <dbReference type="NCBI Taxonomy" id="2981726"/>
    <lineage>
        <taxon>Bacteria</taxon>
        <taxon>Bacillati</taxon>
        <taxon>Bacillota</taxon>
        <taxon>Clostridia</taxon>
        <taxon>Eubacteriales</taxon>
        <taxon>Oscillospiraceae</taxon>
        <taxon>Hominimerdicola</taxon>
    </lineage>
</organism>